<evidence type="ECO:0000313" key="1">
    <source>
        <dbReference type="EMBL" id="GLI68212.1"/>
    </source>
</evidence>
<comment type="caution">
    <text evidence="1">The sequence shown here is derived from an EMBL/GenBank/DDBJ whole genome shotgun (WGS) entry which is preliminary data.</text>
</comment>
<organism evidence="1 2">
    <name type="scientific">Volvox africanus</name>
    <dbReference type="NCBI Taxonomy" id="51714"/>
    <lineage>
        <taxon>Eukaryota</taxon>
        <taxon>Viridiplantae</taxon>
        <taxon>Chlorophyta</taxon>
        <taxon>core chlorophytes</taxon>
        <taxon>Chlorophyceae</taxon>
        <taxon>CS clade</taxon>
        <taxon>Chlamydomonadales</taxon>
        <taxon>Volvocaceae</taxon>
        <taxon>Volvox</taxon>
    </lineage>
</organism>
<accession>A0ABQ5SFU2</accession>
<reference evidence="1 2" key="1">
    <citation type="journal article" date="2023" name="IScience">
        <title>Expanded male sex-determining region conserved during the evolution of homothallism in the green alga Volvox.</title>
        <authorList>
            <person name="Yamamoto K."/>
            <person name="Matsuzaki R."/>
            <person name="Mahakham W."/>
            <person name="Heman W."/>
            <person name="Sekimoto H."/>
            <person name="Kawachi M."/>
            <person name="Minakuchi Y."/>
            <person name="Toyoda A."/>
            <person name="Nozaki H."/>
        </authorList>
    </citation>
    <scope>NUCLEOTIDE SEQUENCE [LARGE SCALE GENOMIC DNA]</scope>
    <source>
        <strain evidence="1 2">NIES-4468</strain>
    </source>
</reference>
<feature type="non-terminal residue" evidence="1">
    <location>
        <position position="1"/>
    </location>
</feature>
<dbReference type="Proteomes" id="UP001165090">
    <property type="component" value="Unassembled WGS sequence"/>
</dbReference>
<sequence length="128" mass="14462">CLHLVFRVSLPFVRYAHHRLQEGGFFNLGSSKTACVSQYVSPTGLQLQCLGIHEFYKLEEVGEQADNIYCVPPTQNFLAVDSIMQREFLFRITTTQKGHVPRDGLLAAAKQLHGKPFKEDTKRQSPSP</sequence>
<keyword evidence="2" id="KW-1185">Reference proteome</keyword>
<evidence type="ECO:0000313" key="2">
    <source>
        <dbReference type="Proteomes" id="UP001165090"/>
    </source>
</evidence>
<protein>
    <submittedName>
        <fullName evidence="1">Uncharacterized protein</fullName>
    </submittedName>
</protein>
<gene>
    <name evidence="1" type="ORF">VaNZ11_012556</name>
</gene>
<proteinExistence type="predicted"/>
<name>A0ABQ5SFU2_9CHLO</name>
<dbReference type="EMBL" id="BSDZ01000079">
    <property type="protein sequence ID" value="GLI68212.1"/>
    <property type="molecule type" value="Genomic_DNA"/>
</dbReference>
<feature type="non-terminal residue" evidence="1">
    <location>
        <position position="128"/>
    </location>
</feature>